<name>A0A2W4XTX4_9CYAN</name>
<dbReference type="InterPro" id="IPR021454">
    <property type="entry name" value="DUF3105"/>
</dbReference>
<protein>
    <recommendedName>
        <fullName evidence="5">DUF3105 domain-containing protein</fullName>
    </recommendedName>
</protein>
<evidence type="ECO:0000256" key="2">
    <source>
        <dbReference type="SAM" id="Phobius"/>
    </source>
</evidence>
<feature type="transmembrane region" description="Helical" evidence="2">
    <location>
        <begin position="40"/>
        <end position="60"/>
    </location>
</feature>
<keyword evidence="2" id="KW-0472">Membrane</keyword>
<dbReference type="AlphaFoldDB" id="A0A2W4XTX4"/>
<dbReference type="Pfam" id="PF11303">
    <property type="entry name" value="DUF3105"/>
    <property type="match status" value="1"/>
</dbReference>
<gene>
    <name evidence="3" type="ORF">DCF15_01885</name>
</gene>
<feature type="region of interest" description="Disordered" evidence="1">
    <location>
        <begin position="1"/>
        <end position="32"/>
    </location>
</feature>
<evidence type="ECO:0000313" key="3">
    <source>
        <dbReference type="EMBL" id="PZO60414.1"/>
    </source>
</evidence>
<evidence type="ECO:0000256" key="1">
    <source>
        <dbReference type="SAM" id="MobiDB-lite"/>
    </source>
</evidence>
<reference evidence="3 4" key="2">
    <citation type="submission" date="2018-06" db="EMBL/GenBank/DDBJ databases">
        <title>Metagenomic assembly of (sub)arctic Cyanobacteria and their associated microbiome from non-axenic cultures.</title>
        <authorList>
            <person name="Baurain D."/>
        </authorList>
    </citation>
    <scope>NUCLEOTIDE SEQUENCE [LARGE SCALE GENOMIC DNA]</scope>
    <source>
        <strain evidence="3">ULC027bin1</strain>
    </source>
</reference>
<organism evidence="3 4">
    <name type="scientific">Phormidesmis priestleyi</name>
    <dbReference type="NCBI Taxonomy" id="268141"/>
    <lineage>
        <taxon>Bacteria</taxon>
        <taxon>Bacillati</taxon>
        <taxon>Cyanobacteriota</taxon>
        <taxon>Cyanophyceae</taxon>
        <taxon>Leptolyngbyales</taxon>
        <taxon>Leptolyngbyaceae</taxon>
        <taxon>Phormidesmis</taxon>
    </lineage>
</organism>
<keyword evidence="2" id="KW-1133">Transmembrane helix</keyword>
<proteinExistence type="predicted"/>
<dbReference type="Proteomes" id="UP000249794">
    <property type="component" value="Unassembled WGS sequence"/>
</dbReference>
<reference evidence="4" key="1">
    <citation type="submission" date="2018-04" db="EMBL/GenBank/DDBJ databases">
        <authorList>
            <person name="Cornet L."/>
        </authorList>
    </citation>
    <scope>NUCLEOTIDE SEQUENCE [LARGE SCALE GENOMIC DNA]</scope>
</reference>
<dbReference type="EMBL" id="QBMP01000009">
    <property type="protein sequence ID" value="PZO60414.1"/>
    <property type="molecule type" value="Genomic_DNA"/>
</dbReference>
<accession>A0A2W4XTX4</accession>
<evidence type="ECO:0000313" key="4">
    <source>
        <dbReference type="Proteomes" id="UP000249794"/>
    </source>
</evidence>
<comment type="caution">
    <text evidence="3">The sequence shown here is derived from an EMBL/GenBank/DDBJ whole genome shotgun (WGS) entry which is preliminary data.</text>
</comment>
<sequence length="218" mass="23867">MNKPLEPTPKAETPQLKSRSKSDRSKSSRRKAKGFNATKVILGPVGLALLMVALIAGLAYRNRFQQVVFDPSTEAGKAALSAVETFPDKGQKHVEPGESVNYEQVFPTSGPHDPNPIAPGFYTQEQRPEQLVHSLEHGNIVVYYDEADAQTKQTLQSWATQFPGAWDGVVVVPMSGIKASIVLTAWTKQLTLLRPFAPDAAASFIDLYRGRGPENPVR</sequence>
<evidence type="ECO:0008006" key="5">
    <source>
        <dbReference type="Google" id="ProtNLM"/>
    </source>
</evidence>
<keyword evidence="2" id="KW-0812">Transmembrane</keyword>